<dbReference type="STRING" id="1165861.A0A0L0VEU2"/>
<name>A0A0L0VEU2_9BASI</name>
<gene>
    <name evidence="2" type="ORF">PSTG_09171</name>
</gene>
<evidence type="ECO:0000313" key="2">
    <source>
        <dbReference type="EMBL" id="KNE97484.1"/>
    </source>
</evidence>
<evidence type="ECO:0000313" key="3">
    <source>
        <dbReference type="Proteomes" id="UP000054564"/>
    </source>
</evidence>
<dbReference type="Proteomes" id="UP000054564">
    <property type="component" value="Unassembled WGS sequence"/>
</dbReference>
<feature type="compositionally biased region" description="Polar residues" evidence="1">
    <location>
        <begin position="16"/>
        <end position="29"/>
    </location>
</feature>
<feature type="region of interest" description="Disordered" evidence="1">
    <location>
        <begin position="1"/>
        <end position="29"/>
    </location>
</feature>
<organism evidence="2 3">
    <name type="scientific">Puccinia striiformis f. sp. tritici PST-78</name>
    <dbReference type="NCBI Taxonomy" id="1165861"/>
    <lineage>
        <taxon>Eukaryota</taxon>
        <taxon>Fungi</taxon>
        <taxon>Dikarya</taxon>
        <taxon>Basidiomycota</taxon>
        <taxon>Pucciniomycotina</taxon>
        <taxon>Pucciniomycetes</taxon>
        <taxon>Pucciniales</taxon>
        <taxon>Pucciniaceae</taxon>
        <taxon>Puccinia</taxon>
    </lineage>
</organism>
<comment type="caution">
    <text evidence="2">The sequence shown here is derived from an EMBL/GenBank/DDBJ whole genome shotgun (WGS) entry which is preliminary data.</text>
</comment>
<dbReference type="AlphaFoldDB" id="A0A0L0VEU2"/>
<evidence type="ECO:0000256" key="1">
    <source>
        <dbReference type="SAM" id="MobiDB-lite"/>
    </source>
</evidence>
<proteinExistence type="predicted"/>
<protein>
    <submittedName>
        <fullName evidence="2">Uncharacterized protein</fullName>
    </submittedName>
</protein>
<sequence>MPPVDPLPPDPRSGNFLGTTANPISSNVSANASNLRDHAMDVAMSDDIDASTLPTRPKPATAAPLLTYFRDLLAKNASGSGTVQLDATAVQLLLQMMEQQQLLLENFQKLADRVESLELKQMTRPTPPATVSYANKWLSRVRAKPPSTPNPAQTP</sequence>
<keyword evidence="3" id="KW-1185">Reference proteome</keyword>
<reference evidence="3" key="1">
    <citation type="submission" date="2014-03" db="EMBL/GenBank/DDBJ databases">
        <title>The Genome Sequence of Puccinia striiformis f. sp. tritici PST-78.</title>
        <authorList>
            <consortium name="The Broad Institute Genome Sequencing Platform"/>
            <person name="Cuomo C."/>
            <person name="Hulbert S."/>
            <person name="Chen X."/>
            <person name="Walker B."/>
            <person name="Young S.K."/>
            <person name="Zeng Q."/>
            <person name="Gargeya S."/>
            <person name="Fitzgerald M."/>
            <person name="Haas B."/>
            <person name="Abouelleil A."/>
            <person name="Alvarado L."/>
            <person name="Arachchi H.M."/>
            <person name="Berlin A.M."/>
            <person name="Chapman S.B."/>
            <person name="Goldberg J."/>
            <person name="Griggs A."/>
            <person name="Gujja S."/>
            <person name="Hansen M."/>
            <person name="Howarth C."/>
            <person name="Imamovic A."/>
            <person name="Larimer J."/>
            <person name="McCowan C."/>
            <person name="Montmayeur A."/>
            <person name="Murphy C."/>
            <person name="Neiman D."/>
            <person name="Pearson M."/>
            <person name="Priest M."/>
            <person name="Roberts A."/>
            <person name="Saif S."/>
            <person name="Shea T."/>
            <person name="Sisk P."/>
            <person name="Sykes S."/>
            <person name="Wortman J."/>
            <person name="Nusbaum C."/>
            <person name="Birren B."/>
        </authorList>
    </citation>
    <scope>NUCLEOTIDE SEQUENCE [LARGE SCALE GENOMIC DNA]</scope>
    <source>
        <strain evidence="3">race PST-78</strain>
    </source>
</reference>
<feature type="compositionally biased region" description="Pro residues" evidence="1">
    <location>
        <begin position="1"/>
        <end position="11"/>
    </location>
</feature>
<accession>A0A0L0VEU2</accession>
<dbReference type="EMBL" id="AJIL01000067">
    <property type="protein sequence ID" value="KNE97484.1"/>
    <property type="molecule type" value="Genomic_DNA"/>
</dbReference>